<dbReference type="SUPFAM" id="SSF82199">
    <property type="entry name" value="SET domain"/>
    <property type="match status" value="1"/>
</dbReference>
<feature type="region of interest" description="Disordered" evidence="16">
    <location>
        <begin position="735"/>
        <end position="857"/>
    </location>
</feature>
<keyword evidence="9" id="KW-0808">Transferase</keyword>
<comment type="subcellular location">
    <subcellularLocation>
        <location evidence="3">Chromosome</location>
    </subcellularLocation>
    <subcellularLocation>
        <location evidence="2">Nucleus</location>
    </subcellularLocation>
</comment>
<dbReference type="Proteomes" id="UP000077266">
    <property type="component" value="Unassembled WGS sequence"/>
</dbReference>
<dbReference type="PROSITE" id="PS50868">
    <property type="entry name" value="POST_SET"/>
    <property type="match status" value="1"/>
</dbReference>
<feature type="compositionally biased region" description="Polar residues" evidence="16">
    <location>
        <begin position="828"/>
        <end position="838"/>
    </location>
</feature>
<evidence type="ECO:0000256" key="1">
    <source>
        <dbReference type="ARBA" id="ARBA00003901"/>
    </source>
</evidence>
<dbReference type="GO" id="GO:0005634">
    <property type="term" value="C:nucleus"/>
    <property type="evidence" value="ECO:0007669"/>
    <property type="project" value="UniProtKB-SubCell"/>
</dbReference>
<keyword evidence="12" id="KW-0804">Transcription</keyword>
<evidence type="ECO:0000256" key="12">
    <source>
        <dbReference type="ARBA" id="ARBA00023163"/>
    </source>
</evidence>
<dbReference type="InterPro" id="IPR044437">
    <property type="entry name" value="SETD2/Set2_SET"/>
</dbReference>
<dbReference type="InterPro" id="IPR006560">
    <property type="entry name" value="AWS_dom"/>
</dbReference>
<evidence type="ECO:0000256" key="15">
    <source>
        <dbReference type="ARBA" id="ARBA00047545"/>
    </source>
</evidence>
<feature type="compositionally biased region" description="Basic and acidic residues" evidence="16">
    <location>
        <begin position="618"/>
        <end position="628"/>
    </location>
</feature>
<dbReference type="STRING" id="1314781.A0A165CC69"/>
<keyword evidence="8" id="KW-0489">Methyltransferase</keyword>
<gene>
    <name evidence="20" type="ORF">EXIGLDRAFT_843951</name>
</gene>
<dbReference type="InterPro" id="IPR003616">
    <property type="entry name" value="Post-SET_dom"/>
</dbReference>
<feature type="compositionally biased region" description="Acidic residues" evidence="16">
    <location>
        <begin position="800"/>
        <end position="824"/>
    </location>
</feature>
<dbReference type="PROSITE" id="PS51568">
    <property type="entry name" value="SAM_MT43_SET2_1"/>
    <property type="match status" value="1"/>
</dbReference>
<dbReference type="SMART" id="SM00508">
    <property type="entry name" value="PostSET"/>
    <property type="match status" value="1"/>
</dbReference>
<keyword evidence="13" id="KW-0539">Nucleus</keyword>
<evidence type="ECO:0000259" key="19">
    <source>
        <dbReference type="PROSITE" id="PS51215"/>
    </source>
</evidence>
<dbReference type="Pfam" id="PF08711">
    <property type="entry name" value="Med26"/>
    <property type="match status" value="1"/>
</dbReference>
<dbReference type="Pfam" id="PF00856">
    <property type="entry name" value="SET"/>
    <property type="match status" value="1"/>
</dbReference>
<feature type="domain" description="SET" evidence="17">
    <location>
        <begin position="133"/>
        <end position="250"/>
    </location>
</feature>
<evidence type="ECO:0000256" key="16">
    <source>
        <dbReference type="SAM" id="MobiDB-lite"/>
    </source>
</evidence>
<feature type="compositionally biased region" description="Low complexity" evidence="16">
    <location>
        <begin position="775"/>
        <end position="789"/>
    </location>
</feature>
<dbReference type="EC" id="2.1.1.359" evidence="4"/>
<evidence type="ECO:0000256" key="6">
    <source>
        <dbReference type="ARBA" id="ARBA00022454"/>
    </source>
</evidence>
<dbReference type="PROSITE" id="PS50280">
    <property type="entry name" value="SET"/>
    <property type="match status" value="1"/>
</dbReference>
<proteinExistence type="predicted"/>
<evidence type="ECO:0000256" key="7">
    <source>
        <dbReference type="ARBA" id="ARBA00022491"/>
    </source>
</evidence>
<feature type="compositionally biased region" description="Low complexity" evidence="16">
    <location>
        <begin position="497"/>
        <end position="508"/>
    </location>
</feature>
<dbReference type="PANTHER" id="PTHR22884">
    <property type="entry name" value="SET DOMAIN PROTEINS"/>
    <property type="match status" value="1"/>
</dbReference>
<dbReference type="InterPro" id="IPR038190">
    <property type="entry name" value="SRI_sf"/>
</dbReference>
<dbReference type="Pfam" id="PF08236">
    <property type="entry name" value="SRI"/>
    <property type="match status" value="1"/>
</dbReference>
<dbReference type="SMART" id="SM00570">
    <property type="entry name" value="AWS"/>
    <property type="match status" value="1"/>
</dbReference>
<reference evidence="20 21" key="1">
    <citation type="journal article" date="2016" name="Mol. Biol. Evol.">
        <title>Comparative Genomics of Early-Diverging Mushroom-Forming Fungi Provides Insights into the Origins of Lignocellulose Decay Capabilities.</title>
        <authorList>
            <person name="Nagy L.G."/>
            <person name="Riley R."/>
            <person name="Tritt A."/>
            <person name="Adam C."/>
            <person name="Daum C."/>
            <person name="Floudas D."/>
            <person name="Sun H."/>
            <person name="Yadav J.S."/>
            <person name="Pangilinan J."/>
            <person name="Larsson K.H."/>
            <person name="Matsuura K."/>
            <person name="Barry K."/>
            <person name="Labutti K."/>
            <person name="Kuo R."/>
            <person name="Ohm R.A."/>
            <person name="Bhattacharya S.S."/>
            <person name="Shirouzu T."/>
            <person name="Yoshinaga Y."/>
            <person name="Martin F.M."/>
            <person name="Grigoriev I.V."/>
            <person name="Hibbett D.S."/>
        </authorList>
    </citation>
    <scope>NUCLEOTIDE SEQUENCE [LARGE SCALE GENOMIC DNA]</scope>
    <source>
        <strain evidence="20 21">HHB12029</strain>
    </source>
</reference>
<evidence type="ECO:0000256" key="9">
    <source>
        <dbReference type="ARBA" id="ARBA00022679"/>
    </source>
</evidence>
<dbReference type="InterPro" id="IPR001214">
    <property type="entry name" value="SET_dom"/>
</dbReference>
<dbReference type="Gene3D" id="1.10.1740.100">
    <property type="entry name" value="Set2, Rpb1 interacting domain"/>
    <property type="match status" value="1"/>
</dbReference>
<evidence type="ECO:0000259" key="17">
    <source>
        <dbReference type="PROSITE" id="PS50280"/>
    </source>
</evidence>
<evidence type="ECO:0000313" key="20">
    <source>
        <dbReference type="EMBL" id="KZV82202.1"/>
    </source>
</evidence>
<feature type="domain" description="Post-SET" evidence="18">
    <location>
        <begin position="257"/>
        <end position="273"/>
    </location>
</feature>
<evidence type="ECO:0000256" key="14">
    <source>
        <dbReference type="ARBA" id="ARBA00030091"/>
    </source>
</evidence>
<dbReference type="InterPro" id="IPR025788">
    <property type="entry name" value="Set2_fungi"/>
</dbReference>
<protein>
    <recommendedName>
        <fullName evidence="5">Histone-lysine N-methyltransferase, H3 lysine-36 specific</fullName>
        <ecNumber evidence="4">2.1.1.359</ecNumber>
    </recommendedName>
    <alternativeName>
        <fullName evidence="14">SET domain-containing protein 2</fullName>
    </alternativeName>
</protein>
<evidence type="ECO:0000256" key="10">
    <source>
        <dbReference type="ARBA" id="ARBA00022691"/>
    </source>
</evidence>
<feature type="region of interest" description="Disordered" evidence="16">
    <location>
        <begin position="463"/>
        <end position="513"/>
    </location>
</feature>
<evidence type="ECO:0000256" key="4">
    <source>
        <dbReference type="ARBA" id="ARBA00012178"/>
    </source>
</evidence>
<feature type="compositionally biased region" description="Basic and acidic residues" evidence="16">
    <location>
        <begin position="750"/>
        <end position="773"/>
    </location>
</feature>
<evidence type="ECO:0000256" key="3">
    <source>
        <dbReference type="ARBA" id="ARBA00004286"/>
    </source>
</evidence>
<dbReference type="InterPro" id="IPR017923">
    <property type="entry name" value="TFIIS_N"/>
</dbReference>
<organism evidence="20 21">
    <name type="scientific">Exidia glandulosa HHB12029</name>
    <dbReference type="NCBI Taxonomy" id="1314781"/>
    <lineage>
        <taxon>Eukaryota</taxon>
        <taxon>Fungi</taxon>
        <taxon>Dikarya</taxon>
        <taxon>Basidiomycota</taxon>
        <taxon>Agaricomycotina</taxon>
        <taxon>Agaricomycetes</taxon>
        <taxon>Auriculariales</taxon>
        <taxon>Exidiaceae</taxon>
        <taxon>Exidia</taxon>
    </lineage>
</organism>
<evidence type="ECO:0000256" key="5">
    <source>
        <dbReference type="ARBA" id="ARBA00018028"/>
    </source>
</evidence>
<dbReference type="InterPro" id="IPR050777">
    <property type="entry name" value="SET2_Histone-Lys_MeTrsfase"/>
</dbReference>
<dbReference type="GO" id="GO:0006355">
    <property type="term" value="P:regulation of DNA-templated transcription"/>
    <property type="evidence" value="ECO:0007669"/>
    <property type="project" value="InterPro"/>
</dbReference>
<feature type="domain" description="AWS" evidence="19">
    <location>
        <begin position="76"/>
        <end position="131"/>
    </location>
</feature>
<evidence type="ECO:0000259" key="18">
    <source>
        <dbReference type="PROSITE" id="PS50868"/>
    </source>
</evidence>
<comment type="catalytic activity">
    <reaction evidence="15">
        <text>L-lysyl(36)-[histone H3] + 3 S-adenosyl-L-methionine = N(6),N(6),N(6)-trimethyl-L-lysyl(36)-[histone H3] + 3 S-adenosyl-L-homocysteine + 3 H(+)</text>
        <dbReference type="Rhea" id="RHEA:60324"/>
        <dbReference type="Rhea" id="RHEA-COMP:9785"/>
        <dbReference type="Rhea" id="RHEA-COMP:15536"/>
        <dbReference type="ChEBI" id="CHEBI:15378"/>
        <dbReference type="ChEBI" id="CHEBI:29969"/>
        <dbReference type="ChEBI" id="CHEBI:57856"/>
        <dbReference type="ChEBI" id="CHEBI:59789"/>
        <dbReference type="ChEBI" id="CHEBI:61961"/>
        <dbReference type="EC" id="2.1.1.359"/>
    </reaction>
</comment>
<dbReference type="Pfam" id="PF17907">
    <property type="entry name" value="AWS"/>
    <property type="match status" value="1"/>
</dbReference>
<feature type="compositionally biased region" description="Basic and acidic residues" evidence="16">
    <location>
        <begin position="591"/>
        <end position="611"/>
    </location>
</feature>
<evidence type="ECO:0000256" key="13">
    <source>
        <dbReference type="ARBA" id="ARBA00023242"/>
    </source>
</evidence>
<dbReference type="GO" id="GO:0032259">
    <property type="term" value="P:methylation"/>
    <property type="evidence" value="ECO:0007669"/>
    <property type="project" value="UniProtKB-KW"/>
</dbReference>
<keyword evidence="21" id="KW-1185">Reference proteome</keyword>
<dbReference type="SMART" id="SM00317">
    <property type="entry name" value="SET"/>
    <property type="match status" value="1"/>
</dbReference>
<evidence type="ECO:0000256" key="2">
    <source>
        <dbReference type="ARBA" id="ARBA00004123"/>
    </source>
</evidence>
<accession>A0A165CC69</accession>
<dbReference type="InterPro" id="IPR013257">
    <property type="entry name" value="SRI"/>
</dbReference>
<dbReference type="CDD" id="cd19172">
    <property type="entry name" value="SET_SETD2"/>
    <property type="match status" value="1"/>
</dbReference>
<dbReference type="OrthoDB" id="422362at2759"/>
<feature type="region of interest" description="Disordered" evidence="16">
    <location>
        <begin position="1"/>
        <end position="45"/>
    </location>
</feature>
<keyword evidence="10" id="KW-0949">S-adenosyl-L-methionine</keyword>
<keyword evidence="11" id="KW-0805">Transcription regulation</keyword>
<dbReference type="EMBL" id="KV426339">
    <property type="protein sequence ID" value="KZV82202.1"/>
    <property type="molecule type" value="Genomic_DNA"/>
</dbReference>
<feature type="compositionally biased region" description="Low complexity" evidence="16">
    <location>
        <begin position="847"/>
        <end position="857"/>
    </location>
</feature>
<feature type="compositionally biased region" description="Basic and acidic residues" evidence="16">
    <location>
        <begin position="636"/>
        <end position="650"/>
    </location>
</feature>
<dbReference type="Gene3D" id="2.170.270.10">
    <property type="entry name" value="SET domain"/>
    <property type="match status" value="1"/>
</dbReference>
<feature type="region of interest" description="Disordered" evidence="16">
    <location>
        <begin position="577"/>
        <end position="650"/>
    </location>
</feature>
<dbReference type="AlphaFoldDB" id="A0A165CC69"/>
<keyword evidence="6" id="KW-0158">Chromosome</keyword>
<dbReference type="PROSITE" id="PS51215">
    <property type="entry name" value="AWS"/>
    <property type="match status" value="1"/>
</dbReference>
<dbReference type="GO" id="GO:0005694">
    <property type="term" value="C:chromosome"/>
    <property type="evidence" value="ECO:0007669"/>
    <property type="project" value="UniProtKB-SubCell"/>
</dbReference>
<evidence type="ECO:0000313" key="21">
    <source>
        <dbReference type="Proteomes" id="UP000077266"/>
    </source>
</evidence>
<sequence>MSASPEPEPEERADSASESAHSSPPPTSGKKEKALPPPPQLISDLPRAEGDALRTFVELRSCTYQNANIGRSRNVEEGMACDCTFVAGEDDAYVACGRGSDCINRLTQIECVEGECRCGPHCQNQRFAKREYAELHVVQTEKKGFGLRAGTDLNKDDFIYEYLGEVVGNNQFTKRMRDYADEGIRHFYFMMLQKDEFIDATKKGGIGRFANHSCNPNCYVAKWTVGKRIRMGIFASRKILKDEELTFNYNVDRYGHEAQPCYCGEPNCVGFIGGKTQTDVAVLDDLYLDALGISDEVEELGLKGNKRRKSRKLDVDYMPAIRPLQYDDMPKIVQALRQTSARKILERILGRIKITEDAKALRSLLRLRILSTLGVLFEDYSEDVEIIILILDCLETLTTALLARNKLEDSKIEEPVKKFAESENGSIRVVAEKLVESWSRLNKTWRIPKRVLTYELPTGPMFSDLNRFDPSPPPPRGGSPPPTKRARVSFDTPPSPKSASTPTRAPPAMQYRRGMGMGPDTSKMVIPKGLQYLMGVPPAVHDALWKAGQMTESRAEMAARQQQQIQEIIREAQAKAKAMTSDPTPTPTAAEEPKERVILTDAEIEAKAAERLRRRRERKEQAAREGKSPSKRKEKSVKSKEVKEAQAKELREKHLKKLIGAVVVKSMGKWQKQVDRDAFKEHAKKMTEKIAESELRHAHGDQKKLDKLSEKQVTKIRGFVKSYMEKVVYKLRKEAKAKAAAASATPPVSDRTEKTENGPDTPPDPHADADVRMQGDGAPWDPDGAAATALFDDIAKEMGVNDDNEDGDMDVDSDSEDDDADDADPSAGPSTLATTTPASVPDTPRDAVPAAPLALAV</sequence>
<comment type="function">
    <text evidence="1">Histone methyltransferase that trimethylates histone H3 'Lys-36' forming H3K36me3. Involved in transcription elongation as well as in transcription repression.</text>
</comment>
<dbReference type="GO" id="GO:0140955">
    <property type="term" value="F:histone H3K36 trimethyltransferase activity"/>
    <property type="evidence" value="ECO:0007669"/>
    <property type="project" value="UniProtKB-EC"/>
</dbReference>
<feature type="compositionally biased region" description="Pro residues" evidence="16">
    <location>
        <begin position="470"/>
        <end position="483"/>
    </location>
</feature>
<dbReference type="InParanoid" id="A0A165CC69"/>
<dbReference type="InterPro" id="IPR046341">
    <property type="entry name" value="SET_dom_sf"/>
</dbReference>
<name>A0A165CC69_EXIGL</name>
<evidence type="ECO:0000256" key="8">
    <source>
        <dbReference type="ARBA" id="ARBA00022603"/>
    </source>
</evidence>
<keyword evidence="7" id="KW-0678">Repressor</keyword>
<evidence type="ECO:0000256" key="11">
    <source>
        <dbReference type="ARBA" id="ARBA00023015"/>
    </source>
</evidence>